<protein>
    <submittedName>
        <fullName evidence="2">Uncharacterized protein</fullName>
    </submittedName>
</protein>
<feature type="compositionally biased region" description="Polar residues" evidence="1">
    <location>
        <begin position="7"/>
        <end position="27"/>
    </location>
</feature>
<dbReference type="EMBL" id="AP012057">
    <property type="protein sequence ID" value="BAN03362.1"/>
    <property type="molecule type" value="Genomic_DNA"/>
</dbReference>
<dbReference type="Proteomes" id="UP000011863">
    <property type="component" value="Chromosome"/>
</dbReference>
<evidence type="ECO:0000256" key="1">
    <source>
        <dbReference type="SAM" id="MobiDB-lite"/>
    </source>
</evidence>
<organism evidence="2 3">
    <name type="scientific">Ilumatobacter coccineus (strain NBRC 103263 / KCTC 29153 / YM16-304)</name>
    <dbReference type="NCBI Taxonomy" id="1313172"/>
    <lineage>
        <taxon>Bacteria</taxon>
        <taxon>Bacillati</taxon>
        <taxon>Actinomycetota</taxon>
        <taxon>Acidimicrobiia</taxon>
        <taxon>Acidimicrobiales</taxon>
        <taxon>Ilumatobacteraceae</taxon>
        <taxon>Ilumatobacter</taxon>
    </lineage>
</organism>
<gene>
    <name evidence="2" type="ORF">YM304_30480</name>
</gene>
<feature type="region of interest" description="Disordered" evidence="1">
    <location>
        <begin position="1"/>
        <end position="27"/>
    </location>
</feature>
<evidence type="ECO:0000313" key="2">
    <source>
        <dbReference type="EMBL" id="BAN03362.1"/>
    </source>
</evidence>
<evidence type="ECO:0000313" key="3">
    <source>
        <dbReference type="Proteomes" id="UP000011863"/>
    </source>
</evidence>
<keyword evidence="3" id="KW-1185">Reference proteome</keyword>
<dbReference type="AlphaFoldDB" id="A0A6C7EBI5"/>
<accession>A0A6C7EBI5</accession>
<dbReference type="KEGG" id="aym:YM304_30480"/>
<reference evidence="2 3" key="1">
    <citation type="journal article" date="2013" name="Int. J. Syst. Evol. Microbiol.">
        <title>Ilumatobacter nonamiense sp. nov. and Ilumatobacter coccineum sp. nov., isolated from seashore sand.</title>
        <authorList>
            <person name="Matsumoto A."/>
            <person name="Kasai H."/>
            <person name="Matsuo Y."/>
            <person name="Shizuri Y."/>
            <person name="Ichikawa N."/>
            <person name="Fujita N."/>
            <person name="Omura S."/>
            <person name="Takahashi Y."/>
        </authorList>
    </citation>
    <scope>NUCLEOTIDE SEQUENCE [LARGE SCALE GENOMIC DNA]</scope>
    <source>
        <strain evidence="3">NBRC 103263 / KCTC 29153 / YM16-304</strain>
    </source>
</reference>
<name>A0A6C7EBI5_ILUCY</name>
<sequence>MLESLPASGSSWASPTQEIPVTTQNTPLSVAQVHERYPFLSEDRIRRHLKHEVPYIQTSPRAPMFFWPADIDRWIAQNTVRPAS</sequence>
<proteinExistence type="predicted"/>